<sequence>MSVLPISSQRFFSRLRSTSLLSTTQQGFHSPHLHEVRANCGWGDSYIYGSFLTPFFYFPAVRRISGSFIGADGGTVDLPLLVHRPACSVKEIAFQKVYSSDTILRWLEASPDLEHVAFQLSVHRDDRWTDFDALEFREALLPSRQTLKTLRLEVDEYFDETITDYQAENEEPFGAFTNFTMLQDLVIRHAHRPMPGVLLRRTLCFFAKDRAL</sequence>
<evidence type="ECO:0000313" key="2">
    <source>
        <dbReference type="Proteomes" id="UP000249057"/>
    </source>
</evidence>
<name>A0ACD1GL66_9EURO</name>
<organism evidence="1 2">
    <name type="scientific">Aspergillus brunneoviolaceus CBS 621.78</name>
    <dbReference type="NCBI Taxonomy" id="1450534"/>
    <lineage>
        <taxon>Eukaryota</taxon>
        <taxon>Fungi</taxon>
        <taxon>Dikarya</taxon>
        <taxon>Ascomycota</taxon>
        <taxon>Pezizomycotina</taxon>
        <taxon>Eurotiomycetes</taxon>
        <taxon>Eurotiomycetidae</taxon>
        <taxon>Eurotiales</taxon>
        <taxon>Aspergillaceae</taxon>
        <taxon>Aspergillus</taxon>
        <taxon>Aspergillus subgen. Circumdati</taxon>
    </lineage>
</organism>
<reference evidence="1" key="1">
    <citation type="submission" date="2018-02" db="EMBL/GenBank/DDBJ databases">
        <title>The genomes of Aspergillus section Nigri reveals drivers in fungal speciation.</title>
        <authorList>
            <consortium name="DOE Joint Genome Institute"/>
            <person name="Vesth T.C."/>
            <person name="Nybo J."/>
            <person name="Theobald S."/>
            <person name="Brandl J."/>
            <person name="Frisvad J.C."/>
            <person name="Nielsen K.F."/>
            <person name="Lyhne E.K."/>
            <person name="Kogle M.E."/>
            <person name="Kuo A."/>
            <person name="Riley R."/>
            <person name="Clum A."/>
            <person name="Nolan M."/>
            <person name="Lipzen A."/>
            <person name="Salamov A."/>
            <person name="Henrissat B."/>
            <person name="Wiebenga A."/>
            <person name="De vries R.P."/>
            <person name="Grigoriev I.V."/>
            <person name="Mortensen U.H."/>
            <person name="Andersen M.R."/>
            <person name="Baker S.E."/>
        </authorList>
    </citation>
    <scope>NUCLEOTIDE SEQUENCE</scope>
    <source>
        <strain evidence="1">CBS 621.78</strain>
    </source>
</reference>
<proteinExistence type="predicted"/>
<dbReference type="EMBL" id="KZ825315">
    <property type="protein sequence ID" value="RAH49967.1"/>
    <property type="molecule type" value="Genomic_DNA"/>
</dbReference>
<evidence type="ECO:0000313" key="1">
    <source>
        <dbReference type="EMBL" id="RAH49967.1"/>
    </source>
</evidence>
<dbReference type="Proteomes" id="UP000249057">
    <property type="component" value="Unassembled WGS sequence"/>
</dbReference>
<accession>A0ACD1GL66</accession>
<gene>
    <name evidence="1" type="ORF">BO95DRAFT_459477</name>
</gene>
<keyword evidence="2" id="KW-1185">Reference proteome</keyword>
<protein>
    <submittedName>
        <fullName evidence="1">Uncharacterized protein</fullName>
    </submittedName>
</protein>